<comment type="caution">
    <text evidence="1">The sequence shown here is derived from an EMBL/GenBank/DDBJ whole genome shotgun (WGS) entry which is preliminary data.</text>
</comment>
<dbReference type="PANTHER" id="PTHR35370">
    <property type="entry name" value="CYTOPLASMIC PROTEIN-RELATED-RELATED"/>
    <property type="match status" value="1"/>
</dbReference>
<accession>A0A9Q4CKM1</accession>
<protein>
    <submittedName>
        <fullName evidence="1">Type VI secretion system baseplate subunit TssF</fullName>
    </submittedName>
</protein>
<reference evidence="1" key="1">
    <citation type="submission" date="2022-08" db="EMBL/GenBank/DDBJ databases">
        <authorList>
            <person name="Dale J.L."/>
        </authorList>
    </citation>
    <scope>NUCLEOTIDE SEQUENCE</scope>
    <source>
        <strain evidence="1">2022EL-00758</strain>
    </source>
</reference>
<evidence type="ECO:0000313" key="2">
    <source>
        <dbReference type="Proteomes" id="UP001076655"/>
    </source>
</evidence>
<dbReference type="EMBL" id="JAPNMI010000001">
    <property type="protein sequence ID" value="MCY0788485.1"/>
    <property type="molecule type" value="Genomic_DNA"/>
</dbReference>
<gene>
    <name evidence="1" type="ORF">N0392_02120</name>
</gene>
<organism evidence="1 2">
    <name type="scientific">Morganella morganii</name>
    <name type="common">Proteus morganii</name>
    <dbReference type="NCBI Taxonomy" id="582"/>
    <lineage>
        <taxon>Bacteria</taxon>
        <taxon>Pseudomonadati</taxon>
        <taxon>Pseudomonadota</taxon>
        <taxon>Gammaproteobacteria</taxon>
        <taxon>Enterobacterales</taxon>
        <taxon>Morganellaceae</taxon>
        <taxon>Morganella</taxon>
    </lineage>
</organism>
<dbReference type="RefSeq" id="WP_267785162.1">
    <property type="nucleotide sequence ID" value="NZ_JAPNMI010000001.1"/>
</dbReference>
<evidence type="ECO:0000313" key="1">
    <source>
        <dbReference type="EMBL" id="MCY0788485.1"/>
    </source>
</evidence>
<sequence length="577" mass="66378">MSEIKFLQEQHYLQQLSREFIRDYPHLADILDPHDEQSGSLLEGFAFLSARLQEKVDDAFPEITLPLLQRLQSRAIKGIPATAVVRFDSQERIGFPLDIPAGTVVKGTAEEIFTTCNPVLLQPYTLLRRYVTHHPSKSCLSLEFKYRGNHKEPETALLSCFLDPSVSCAGILLLWLSQYFDHIELAHADNLYHGDETRFSFIPQIGKNNSVLSGADKKPNWPQKLLEGLYIDHVHHFIDIDIPAIVPELDWALSDTFTLNIYFSKQLPLRNDQLTESFRLNCAAVVNQEEQNEIILDFHENEAVYRLPVDDSHYITELKHIQLAFEPHEEFRGIIADFYPVTNLAPASRLLPQYQDAWFYALSIDKTITGRNHYSIHFYDNHGKALTTPPGPHFRCTYRCIISTPQSRAEDICHLSPLLPDLLEATGVTQCTPCYPPITDNHAYWNLLSHYSANSFMLSSVDSVKQLIRDYILYQDTDRQRCKQISQLLSGIHAVDSVLDDRLVRGKPYRCLDLTMTLDPHIYDNPGDAFMFVMHLYHFFPFCLSENMLLKMNVQFTDNDTVWHLAPYLLNGYKSLI</sequence>
<dbReference type="AlphaFoldDB" id="A0A9Q4CKM1"/>
<dbReference type="Proteomes" id="UP001076655">
    <property type="component" value="Unassembled WGS sequence"/>
</dbReference>
<dbReference type="Pfam" id="PF05947">
    <property type="entry name" value="T6SS_TssF"/>
    <property type="match status" value="1"/>
</dbReference>
<dbReference type="InterPro" id="IPR010272">
    <property type="entry name" value="T6SS_TssF"/>
</dbReference>
<name>A0A9Q4CKM1_MORMO</name>
<dbReference type="PANTHER" id="PTHR35370:SF1">
    <property type="entry name" value="TYPE VI SECRETION SYSTEM COMPONENT TSSF1"/>
    <property type="match status" value="1"/>
</dbReference>
<proteinExistence type="predicted"/>